<reference evidence="3 4" key="1">
    <citation type="submission" date="2019-03" db="EMBL/GenBank/DDBJ databases">
        <title>Bacillus niacini sp. nov. a Nicotinate-Metabolizing Mesophile Isolated from Soil.</title>
        <authorList>
            <person name="Zhang G."/>
        </authorList>
    </citation>
    <scope>NUCLEOTIDE SEQUENCE [LARGE SCALE GENOMIC DNA]</scope>
    <source>
        <strain evidence="3 4">WN066</strain>
    </source>
</reference>
<dbReference type="AlphaFoldDB" id="A0A4R5VKN2"/>
<evidence type="ECO:0000313" key="4">
    <source>
        <dbReference type="Proteomes" id="UP000295132"/>
    </source>
</evidence>
<name>A0A4R5VKN2_9BACI</name>
<dbReference type="InterPro" id="IPR007607">
    <property type="entry name" value="BacA/B"/>
</dbReference>
<evidence type="ECO:0000313" key="3">
    <source>
        <dbReference type="EMBL" id="TDK56307.1"/>
    </source>
</evidence>
<protein>
    <submittedName>
        <fullName evidence="3">Cytoplasmic protein</fullName>
    </submittedName>
</protein>
<gene>
    <name evidence="3" type="ORF">E2K98_27050</name>
    <name evidence="2" type="ORF">RCG21_03845</name>
</gene>
<dbReference type="Proteomes" id="UP001178888">
    <property type="component" value="Unassembled WGS sequence"/>
</dbReference>
<reference evidence="2" key="2">
    <citation type="submission" date="2023-08" db="EMBL/GenBank/DDBJ databases">
        <title>Nitrogen cycling bacteria in agricultural field soils.</title>
        <authorList>
            <person name="Jang J."/>
        </authorList>
    </citation>
    <scope>NUCLEOTIDE SEQUENCE</scope>
    <source>
        <strain evidence="2">PS3-36</strain>
    </source>
</reference>
<evidence type="ECO:0000313" key="5">
    <source>
        <dbReference type="Proteomes" id="UP001178888"/>
    </source>
</evidence>
<dbReference type="RefSeq" id="WP_133339667.1">
    <property type="nucleotide sequence ID" value="NZ_JAVGVR010000001.1"/>
</dbReference>
<organism evidence="3 4">
    <name type="scientific">Bacillus salipaludis</name>
    <dbReference type="NCBI Taxonomy" id="2547811"/>
    <lineage>
        <taxon>Bacteria</taxon>
        <taxon>Bacillati</taxon>
        <taxon>Bacillota</taxon>
        <taxon>Bacilli</taxon>
        <taxon>Bacillales</taxon>
        <taxon>Bacillaceae</taxon>
        <taxon>Bacillus</taxon>
    </lineage>
</organism>
<dbReference type="PANTHER" id="PTHR35024">
    <property type="entry name" value="HYPOTHETICAL CYTOSOLIC PROTEIN"/>
    <property type="match status" value="1"/>
</dbReference>
<dbReference type="EMBL" id="SMYO01000024">
    <property type="protein sequence ID" value="TDK56307.1"/>
    <property type="molecule type" value="Genomic_DNA"/>
</dbReference>
<evidence type="ECO:0000256" key="1">
    <source>
        <dbReference type="ARBA" id="ARBA00044755"/>
    </source>
</evidence>
<comment type="caution">
    <text evidence="3">The sequence shown here is derived from an EMBL/GenBank/DDBJ whole genome shotgun (WGS) entry which is preliminary data.</text>
</comment>
<accession>A0A4R5VKN2</accession>
<evidence type="ECO:0000313" key="2">
    <source>
        <dbReference type="EMBL" id="MDQ6595543.1"/>
    </source>
</evidence>
<comment type="similarity">
    <text evidence="1">Belongs to the bactofilin family.</text>
</comment>
<dbReference type="Proteomes" id="UP000295132">
    <property type="component" value="Unassembled WGS sequence"/>
</dbReference>
<proteinExistence type="inferred from homology"/>
<sequence length="238" mass="25342">MEMQKRGDLVINGFGASNGGQFHQVTLNGKGTVNSDVECKGFECNGTGTVKGNIHTEIAKINGMAKIGGTVAAKDLSIDGTAKIGKNLLVEKLKVSGKASVGGKVKAEEIKVKGKLTVGEDCEAELFKAESMFTIGGLLNADEVDIKIFGECQAKEIGGQSIVVKYKPSWLGLFKSLFQTQLRVEIIEGDMIQLENTKAAVVRGNHVTIGQNCEIDVVEYTDELSIDSSAVVGESKKM</sequence>
<dbReference type="PANTHER" id="PTHR35024:SF4">
    <property type="entry name" value="POLYMER-FORMING CYTOSKELETAL PROTEIN"/>
    <property type="match status" value="1"/>
</dbReference>
<dbReference type="EMBL" id="JAVGVR010000001">
    <property type="protein sequence ID" value="MDQ6595543.1"/>
    <property type="molecule type" value="Genomic_DNA"/>
</dbReference>
<keyword evidence="5" id="KW-1185">Reference proteome</keyword>